<evidence type="ECO:0000313" key="1">
    <source>
        <dbReference type="EMBL" id="KKT00980.1"/>
    </source>
</evidence>
<dbReference type="Proteomes" id="UP000034646">
    <property type="component" value="Unassembled WGS sequence"/>
</dbReference>
<dbReference type="AlphaFoldDB" id="A0A0G1DTK4"/>
<name>A0A0G1DTK4_9BACT</name>
<accession>A0A0G1DTK4</accession>
<comment type="caution">
    <text evidence="1">The sequence shown here is derived from an EMBL/GenBank/DDBJ whole genome shotgun (WGS) entry which is preliminary data.</text>
</comment>
<proteinExistence type="predicted"/>
<protein>
    <recommendedName>
        <fullName evidence="3">Protein kinase domain-containing protein</fullName>
    </recommendedName>
</protein>
<dbReference type="EMBL" id="LCFS01000004">
    <property type="protein sequence ID" value="KKT00980.1"/>
    <property type="molecule type" value="Genomic_DNA"/>
</dbReference>
<evidence type="ECO:0008006" key="3">
    <source>
        <dbReference type="Google" id="ProtNLM"/>
    </source>
</evidence>
<reference evidence="1 2" key="1">
    <citation type="journal article" date="2015" name="Nature">
        <title>rRNA introns, odd ribosomes, and small enigmatic genomes across a large radiation of phyla.</title>
        <authorList>
            <person name="Brown C.T."/>
            <person name="Hug L.A."/>
            <person name="Thomas B.C."/>
            <person name="Sharon I."/>
            <person name="Castelle C.J."/>
            <person name="Singh A."/>
            <person name="Wilkins M.J."/>
            <person name="Williams K.H."/>
            <person name="Banfield J.F."/>
        </authorList>
    </citation>
    <scope>NUCLEOTIDE SEQUENCE [LARGE SCALE GENOMIC DNA]</scope>
</reference>
<evidence type="ECO:0000313" key="2">
    <source>
        <dbReference type="Proteomes" id="UP000034646"/>
    </source>
</evidence>
<organism evidence="1 2">
    <name type="scientific">Candidatus Nomurabacteria bacterium GW2011_GWA2_43_15</name>
    <dbReference type="NCBI Taxonomy" id="1618738"/>
    <lineage>
        <taxon>Bacteria</taxon>
        <taxon>Candidatus Nomuraibacteriota</taxon>
    </lineage>
</organism>
<gene>
    <name evidence="1" type="ORF">UV76_C0004G0012</name>
</gene>
<dbReference type="STRING" id="1618738.UV76_C0004G0012"/>
<sequence>MREDIFQKHTGKEVSTHVISENLITRGAFGRVFDTVIEIGGHRKRFIIKKYSFSGDPVSLDIAEKDAKRAFENYSLAKKAGLRVFPTFRISKDKKKILMTTGFLNDQICIGSNSELSIVDFKQPLIEEIENLDEFLASFFAEGLKAAQKGIKFYNDAPFFIISKSQPTKIDFVLGDFDNFRENKPSKSIGLHNVQNIRTALVGFWRDNISPDFKKIFLDRVEYYYKQAINNVNNSDLENYS</sequence>